<protein>
    <submittedName>
        <fullName evidence="1">Uncharacterized protein</fullName>
    </submittedName>
</protein>
<organism evidence="1 2">
    <name type="scientific">Erythroxylum novogranatense</name>
    <dbReference type="NCBI Taxonomy" id="1862640"/>
    <lineage>
        <taxon>Eukaryota</taxon>
        <taxon>Viridiplantae</taxon>
        <taxon>Streptophyta</taxon>
        <taxon>Embryophyta</taxon>
        <taxon>Tracheophyta</taxon>
        <taxon>Spermatophyta</taxon>
        <taxon>Magnoliopsida</taxon>
        <taxon>eudicotyledons</taxon>
        <taxon>Gunneridae</taxon>
        <taxon>Pentapetalae</taxon>
        <taxon>rosids</taxon>
        <taxon>fabids</taxon>
        <taxon>Malpighiales</taxon>
        <taxon>Erythroxylaceae</taxon>
        <taxon>Erythroxylum</taxon>
    </lineage>
</organism>
<proteinExistence type="predicted"/>
<comment type="caution">
    <text evidence="1">The sequence shown here is derived from an EMBL/GenBank/DDBJ whole genome shotgun (WGS) entry which is preliminary data.</text>
</comment>
<sequence>MQRVSKQAEKRKVSSPGECREGWLSFNVSQQQTHPTKMTTSIFVISHKYRFITDEKSRTNTEREIKSQDRR</sequence>
<dbReference type="EMBL" id="JAIWQS010000001">
    <property type="protein sequence ID" value="KAJ8774478.1"/>
    <property type="molecule type" value="Genomic_DNA"/>
</dbReference>
<accession>A0AAV8U5F0</accession>
<name>A0AAV8U5F0_9ROSI</name>
<gene>
    <name evidence="1" type="ORF">K2173_016924</name>
</gene>
<keyword evidence="2" id="KW-1185">Reference proteome</keyword>
<dbReference type="Proteomes" id="UP001159364">
    <property type="component" value="Linkage Group LG01"/>
</dbReference>
<evidence type="ECO:0000313" key="1">
    <source>
        <dbReference type="EMBL" id="KAJ8774478.1"/>
    </source>
</evidence>
<reference evidence="1 2" key="1">
    <citation type="submission" date="2021-09" db="EMBL/GenBank/DDBJ databases">
        <title>Genomic insights and catalytic innovation underlie evolution of tropane alkaloids biosynthesis.</title>
        <authorList>
            <person name="Wang Y.-J."/>
            <person name="Tian T."/>
            <person name="Huang J.-P."/>
            <person name="Huang S.-X."/>
        </authorList>
    </citation>
    <scope>NUCLEOTIDE SEQUENCE [LARGE SCALE GENOMIC DNA]</scope>
    <source>
        <strain evidence="1">KIB-2018</strain>
        <tissue evidence="1">Leaf</tissue>
    </source>
</reference>
<evidence type="ECO:0000313" key="2">
    <source>
        <dbReference type="Proteomes" id="UP001159364"/>
    </source>
</evidence>
<dbReference type="AlphaFoldDB" id="A0AAV8U5F0"/>